<sequence length="104" mass="11065">MVTAAPGDRAFNTDSSGEAQANFNRVANQLEALLTLRDQQVKAAMANYLADGVSAEYAGKEQQWNAKASEVRSIINLLRQSLQQNDETALAALKKAGSAVANIA</sequence>
<dbReference type="Gene3D" id="1.10.287.1060">
    <property type="entry name" value="ESAT-6-like"/>
    <property type="match status" value="1"/>
</dbReference>
<gene>
    <name evidence="1" type="ORF">GCM10011575_32250</name>
    <name evidence="2" type="ORF">GCM10011575_33100</name>
</gene>
<proteinExistence type="predicted"/>
<dbReference type="RefSeq" id="WP_188896396.1">
    <property type="nucleotide sequence ID" value="NZ_BMMZ01000008.1"/>
</dbReference>
<dbReference type="EMBL" id="BMMZ01000008">
    <property type="protein sequence ID" value="GGL72102.1"/>
    <property type="molecule type" value="Genomic_DNA"/>
</dbReference>
<reference evidence="2" key="1">
    <citation type="journal article" date="2014" name="Int. J. Syst. Evol. Microbiol.">
        <title>Complete genome sequence of Corynebacterium casei LMG S-19264T (=DSM 44701T), isolated from a smear-ripened cheese.</title>
        <authorList>
            <consortium name="US DOE Joint Genome Institute (JGI-PGF)"/>
            <person name="Walter F."/>
            <person name="Albersmeier A."/>
            <person name="Kalinowski J."/>
            <person name="Ruckert C."/>
        </authorList>
    </citation>
    <scope>NUCLEOTIDE SEQUENCE</scope>
    <source>
        <strain evidence="2">CGMCC 4.7306</strain>
    </source>
</reference>
<dbReference type="Proteomes" id="UP000613840">
    <property type="component" value="Unassembled WGS sequence"/>
</dbReference>
<protein>
    <submittedName>
        <fullName evidence="2">Uncharacterized protein</fullName>
    </submittedName>
</protein>
<dbReference type="AlphaFoldDB" id="A0A917W5L7"/>
<dbReference type="NCBIfam" id="NF035935">
    <property type="entry name" value="ESAT6_3"/>
    <property type="match status" value="1"/>
</dbReference>
<keyword evidence="3" id="KW-1185">Reference proteome</keyword>
<dbReference type="EMBL" id="BMMZ01000008">
    <property type="protein sequence ID" value="GGL71461.1"/>
    <property type="molecule type" value="Genomic_DNA"/>
</dbReference>
<organism evidence="2 3">
    <name type="scientific">Microlunatus endophyticus</name>
    <dbReference type="NCBI Taxonomy" id="1716077"/>
    <lineage>
        <taxon>Bacteria</taxon>
        <taxon>Bacillati</taxon>
        <taxon>Actinomycetota</taxon>
        <taxon>Actinomycetes</taxon>
        <taxon>Propionibacteriales</taxon>
        <taxon>Propionibacteriaceae</taxon>
        <taxon>Microlunatus</taxon>
    </lineage>
</organism>
<comment type="caution">
    <text evidence="2">The sequence shown here is derived from an EMBL/GenBank/DDBJ whole genome shotgun (WGS) entry which is preliminary data.</text>
</comment>
<reference evidence="2" key="2">
    <citation type="submission" date="2020-09" db="EMBL/GenBank/DDBJ databases">
        <authorList>
            <person name="Sun Q."/>
            <person name="Zhou Y."/>
        </authorList>
    </citation>
    <scope>NUCLEOTIDE SEQUENCE</scope>
    <source>
        <strain evidence="2">CGMCC 4.7306</strain>
    </source>
</reference>
<name>A0A917W5L7_9ACTN</name>
<dbReference type="InterPro" id="IPR048032">
    <property type="entry name" value="ESAT6-like"/>
</dbReference>
<accession>A0A917W5L7</accession>
<evidence type="ECO:0000313" key="2">
    <source>
        <dbReference type="EMBL" id="GGL72102.1"/>
    </source>
</evidence>
<evidence type="ECO:0000313" key="1">
    <source>
        <dbReference type="EMBL" id="GGL71461.1"/>
    </source>
</evidence>
<evidence type="ECO:0000313" key="3">
    <source>
        <dbReference type="Proteomes" id="UP000613840"/>
    </source>
</evidence>